<dbReference type="InterPro" id="IPR055302">
    <property type="entry name" value="F-box_dom-containing"/>
</dbReference>
<dbReference type="CDD" id="cd22160">
    <property type="entry name" value="F-box_AtFBL13-like"/>
    <property type="match status" value="1"/>
</dbReference>
<name>A0AAD8VNJ0_LOLMU</name>
<accession>A0AAD8VNJ0</accession>
<keyword evidence="3" id="KW-1185">Reference proteome</keyword>
<evidence type="ECO:0000313" key="3">
    <source>
        <dbReference type="Proteomes" id="UP001231189"/>
    </source>
</evidence>
<sequence length="407" mass="45718">MEKETATAAAESHVTSDLISGLPDDILGTIISLLPTKDGGRTQALSRRWRHLWRSAPLNLTVGLSIFLPSFIPPSAVSKIITEHPALANLQELSIRCFKPPPSSHLLLPSLLRSASTLLFVTISHINFPDQIAPCMRFPLLKQLSLLSLSISGGVFHDLLSRCHALESLFVSEVRAEGCLRVSSATLRSIGLEGNHFRKTELVIEDAPRLKRLLLPRGNGCRTIRIMRAPKLEILGPFSRDFSKIQVFKGLSPVSMTNSMCTVKVLAVGSCSSQLNAVLSVLRFFPCLEKLYVTLCSRYEMDKKCEPQYDPLHPIECLQTHLKEVVLRDYSGHEKQVDFARFFVLNAKVLNKIEFQAYGDYSNEPVAYQHRLLQVENSASQDVQFEIRSNCRWHDCHLKEHIHNLSV</sequence>
<feature type="domain" description="FBD" evidence="1">
    <location>
        <begin position="316"/>
        <end position="386"/>
    </location>
</feature>
<dbReference type="Pfam" id="PF08387">
    <property type="entry name" value="FBD"/>
    <property type="match status" value="1"/>
</dbReference>
<dbReference type="InterPro" id="IPR053781">
    <property type="entry name" value="F-box_AtFBL13-like"/>
</dbReference>
<dbReference type="Pfam" id="PF24758">
    <property type="entry name" value="LRR_At5g56370"/>
    <property type="match status" value="1"/>
</dbReference>
<evidence type="ECO:0000313" key="2">
    <source>
        <dbReference type="EMBL" id="KAK1614327.1"/>
    </source>
</evidence>
<dbReference type="EMBL" id="JAUUTY010000006">
    <property type="protein sequence ID" value="KAK1614327.1"/>
    <property type="molecule type" value="Genomic_DNA"/>
</dbReference>
<dbReference type="PANTHER" id="PTHR32141">
    <property type="match status" value="1"/>
</dbReference>
<dbReference type="Gene3D" id="1.20.1280.50">
    <property type="match status" value="1"/>
</dbReference>
<dbReference type="InterPro" id="IPR001810">
    <property type="entry name" value="F-box_dom"/>
</dbReference>
<dbReference type="PANTHER" id="PTHR32141:SF178">
    <property type="entry name" value="F-BOX DOMAIN-CONTAINING PROTEIN"/>
    <property type="match status" value="1"/>
</dbReference>
<dbReference type="SUPFAM" id="SSF52047">
    <property type="entry name" value="RNI-like"/>
    <property type="match status" value="1"/>
</dbReference>
<dbReference type="SUPFAM" id="SSF81383">
    <property type="entry name" value="F-box domain"/>
    <property type="match status" value="1"/>
</dbReference>
<reference evidence="2" key="1">
    <citation type="submission" date="2023-07" db="EMBL/GenBank/DDBJ databases">
        <title>A chromosome-level genome assembly of Lolium multiflorum.</title>
        <authorList>
            <person name="Chen Y."/>
            <person name="Copetti D."/>
            <person name="Kolliker R."/>
            <person name="Studer B."/>
        </authorList>
    </citation>
    <scope>NUCLEOTIDE SEQUENCE</scope>
    <source>
        <strain evidence="2">02402/16</strain>
        <tissue evidence="2">Leaf</tissue>
    </source>
</reference>
<dbReference type="Pfam" id="PF00646">
    <property type="entry name" value="F-box"/>
    <property type="match status" value="1"/>
</dbReference>
<dbReference type="InterPro" id="IPR036047">
    <property type="entry name" value="F-box-like_dom_sf"/>
</dbReference>
<gene>
    <name evidence="2" type="ORF">QYE76_019844</name>
</gene>
<dbReference type="SMART" id="SM00579">
    <property type="entry name" value="FBD"/>
    <property type="match status" value="1"/>
</dbReference>
<proteinExistence type="predicted"/>
<dbReference type="Gene3D" id="3.80.10.10">
    <property type="entry name" value="Ribonuclease Inhibitor"/>
    <property type="match status" value="1"/>
</dbReference>
<protein>
    <recommendedName>
        <fullName evidence="1">FBD domain-containing protein</fullName>
    </recommendedName>
</protein>
<evidence type="ECO:0000259" key="1">
    <source>
        <dbReference type="SMART" id="SM00579"/>
    </source>
</evidence>
<dbReference type="AlphaFoldDB" id="A0AAD8VNJ0"/>
<dbReference type="InterPro" id="IPR055411">
    <property type="entry name" value="LRR_FXL15/At3g58940/PEG3-like"/>
</dbReference>
<dbReference type="InterPro" id="IPR006566">
    <property type="entry name" value="FBD"/>
</dbReference>
<dbReference type="InterPro" id="IPR032675">
    <property type="entry name" value="LRR_dom_sf"/>
</dbReference>
<comment type="caution">
    <text evidence="2">The sequence shown here is derived from an EMBL/GenBank/DDBJ whole genome shotgun (WGS) entry which is preliminary data.</text>
</comment>
<dbReference type="Proteomes" id="UP001231189">
    <property type="component" value="Unassembled WGS sequence"/>
</dbReference>
<organism evidence="2 3">
    <name type="scientific">Lolium multiflorum</name>
    <name type="common">Italian ryegrass</name>
    <name type="synonym">Lolium perenne subsp. multiflorum</name>
    <dbReference type="NCBI Taxonomy" id="4521"/>
    <lineage>
        <taxon>Eukaryota</taxon>
        <taxon>Viridiplantae</taxon>
        <taxon>Streptophyta</taxon>
        <taxon>Embryophyta</taxon>
        <taxon>Tracheophyta</taxon>
        <taxon>Spermatophyta</taxon>
        <taxon>Magnoliopsida</taxon>
        <taxon>Liliopsida</taxon>
        <taxon>Poales</taxon>
        <taxon>Poaceae</taxon>
        <taxon>BOP clade</taxon>
        <taxon>Pooideae</taxon>
        <taxon>Poodae</taxon>
        <taxon>Poeae</taxon>
        <taxon>Poeae Chloroplast Group 2 (Poeae type)</taxon>
        <taxon>Loliodinae</taxon>
        <taxon>Loliinae</taxon>
        <taxon>Lolium</taxon>
    </lineage>
</organism>